<proteinExistence type="predicted"/>
<feature type="signal peptide" evidence="1">
    <location>
        <begin position="1"/>
        <end position="23"/>
    </location>
</feature>
<name>A0ABU3GU30_9SPHI</name>
<evidence type="ECO:0000313" key="2">
    <source>
        <dbReference type="EMBL" id="MDT3403291.1"/>
    </source>
</evidence>
<sequence>MKKTVLYLVLFISFLLSQQNVNAQGGDYITDGHGKPFQSSNTDVDGSPFLIDNWLPGKVITVKGKVYDKVKLKYELNGDFPIFIYNNNDEALKFAEDVKSFILYTPEAVLFTSGFPPVDKQTEASFYKVLSDGKVKLLKHFSRHVIINKGYSSVDGNKVYRDINNYYIFKEGKIQKVDNPQKILYSMAGTHKNKIDAFMKVNSYNWKEDEGLGRVFDFYNTLGN</sequence>
<accession>A0ABU3GU30</accession>
<keyword evidence="1" id="KW-0732">Signal</keyword>
<protein>
    <recommendedName>
        <fullName evidence="4">DUF4369 domain-containing protein</fullName>
    </recommendedName>
</protein>
<evidence type="ECO:0000313" key="3">
    <source>
        <dbReference type="Proteomes" id="UP001258315"/>
    </source>
</evidence>
<dbReference type="Proteomes" id="UP001258315">
    <property type="component" value="Unassembled WGS sequence"/>
</dbReference>
<reference evidence="3" key="1">
    <citation type="submission" date="2023-07" db="EMBL/GenBank/DDBJ databases">
        <title>Functional and genomic diversity of the sorghum phyllosphere microbiome.</title>
        <authorList>
            <person name="Shade A."/>
        </authorList>
    </citation>
    <scope>NUCLEOTIDE SEQUENCE [LARGE SCALE GENOMIC DNA]</scope>
    <source>
        <strain evidence="3">SORGH_AS_0422</strain>
    </source>
</reference>
<evidence type="ECO:0008006" key="4">
    <source>
        <dbReference type="Google" id="ProtNLM"/>
    </source>
</evidence>
<evidence type="ECO:0000256" key="1">
    <source>
        <dbReference type="SAM" id="SignalP"/>
    </source>
</evidence>
<dbReference type="RefSeq" id="WP_311950152.1">
    <property type="nucleotide sequence ID" value="NZ_JAVLVU010000001.1"/>
</dbReference>
<organism evidence="2 3">
    <name type="scientific">Mucilaginibacter terrae</name>
    <dbReference type="NCBI Taxonomy" id="1955052"/>
    <lineage>
        <taxon>Bacteria</taxon>
        <taxon>Pseudomonadati</taxon>
        <taxon>Bacteroidota</taxon>
        <taxon>Sphingobacteriia</taxon>
        <taxon>Sphingobacteriales</taxon>
        <taxon>Sphingobacteriaceae</taxon>
        <taxon>Mucilaginibacter</taxon>
    </lineage>
</organism>
<dbReference type="EMBL" id="JAVLVU010000001">
    <property type="protein sequence ID" value="MDT3403291.1"/>
    <property type="molecule type" value="Genomic_DNA"/>
</dbReference>
<gene>
    <name evidence="2" type="ORF">QE417_002363</name>
</gene>
<comment type="caution">
    <text evidence="2">The sequence shown here is derived from an EMBL/GenBank/DDBJ whole genome shotgun (WGS) entry which is preliminary data.</text>
</comment>
<keyword evidence="3" id="KW-1185">Reference proteome</keyword>
<feature type="chain" id="PRO_5047494474" description="DUF4369 domain-containing protein" evidence="1">
    <location>
        <begin position="24"/>
        <end position="224"/>
    </location>
</feature>